<dbReference type="InterPro" id="IPR005062">
    <property type="entry name" value="SAC3/GANP/THP3_conserved"/>
</dbReference>
<dbReference type="SMART" id="SM00320">
    <property type="entry name" value="WD40"/>
    <property type="match status" value="5"/>
</dbReference>
<dbReference type="FunFam" id="2.130.10.10:FF:001737">
    <property type="entry name" value="Chromosome 1, whole genome shotgun sequence"/>
    <property type="match status" value="1"/>
</dbReference>
<evidence type="ECO:0000256" key="5">
    <source>
        <dbReference type="SAM" id="MobiDB-lite"/>
    </source>
</evidence>
<evidence type="ECO:0000313" key="8">
    <source>
        <dbReference type="Proteomes" id="UP000827892"/>
    </source>
</evidence>
<organism evidence="7 8">
    <name type="scientific">Caenorhabditis briggsae</name>
    <dbReference type="NCBI Taxonomy" id="6238"/>
    <lineage>
        <taxon>Eukaryota</taxon>
        <taxon>Metazoa</taxon>
        <taxon>Ecdysozoa</taxon>
        <taxon>Nematoda</taxon>
        <taxon>Chromadorea</taxon>
        <taxon>Rhabditida</taxon>
        <taxon>Rhabditina</taxon>
        <taxon>Rhabditomorpha</taxon>
        <taxon>Rhabditoidea</taxon>
        <taxon>Rhabditidae</taxon>
        <taxon>Peloderinae</taxon>
        <taxon>Caenorhabditis</taxon>
    </lineage>
</organism>
<feature type="region of interest" description="Disordered" evidence="5">
    <location>
        <begin position="506"/>
        <end position="525"/>
    </location>
</feature>
<feature type="compositionally biased region" description="Basic and acidic residues" evidence="5">
    <location>
        <begin position="343"/>
        <end position="353"/>
    </location>
</feature>
<protein>
    <recommendedName>
        <fullName evidence="6">SAC3/GANP/THP3 conserved domain-containing protein</fullName>
    </recommendedName>
</protein>
<evidence type="ECO:0000256" key="1">
    <source>
        <dbReference type="ARBA" id="ARBA00022553"/>
    </source>
</evidence>
<dbReference type="PROSITE" id="PS50082">
    <property type="entry name" value="WD_REPEATS_2"/>
    <property type="match status" value="1"/>
</dbReference>
<dbReference type="Gene3D" id="2.130.10.10">
    <property type="entry name" value="YVTN repeat-like/Quinoprotein amine dehydrogenase"/>
    <property type="match status" value="1"/>
</dbReference>
<dbReference type="GO" id="GO:0006364">
    <property type="term" value="P:rRNA processing"/>
    <property type="evidence" value="ECO:0007669"/>
    <property type="project" value="InterPro"/>
</dbReference>
<dbReference type="SUPFAM" id="SSF50978">
    <property type="entry name" value="WD40 repeat-like"/>
    <property type="match status" value="1"/>
</dbReference>
<dbReference type="InterPro" id="IPR019775">
    <property type="entry name" value="WD40_repeat_CS"/>
</dbReference>
<feature type="compositionally biased region" description="Acidic residues" evidence="5">
    <location>
        <begin position="329"/>
        <end position="342"/>
    </location>
</feature>
<proteinExistence type="predicted"/>
<dbReference type="PANTHER" id="PTHR14091">
    <property type="entry name" value="PERIODIC TRYPTOPHAN PROTEIN 1"/>
    <property type="match status" value="1"/>
</dbReference>
<dbReference type="Pfam" id="PF03399">
    <property type="entry name" value="SAC3_GANP"/>
    <property type="match status" value="1"/>
</dbReference>
<evidence type="ECO:0000256" key="2">
    <source>
        <dbReference type="ARBA" id="ARBA00022574"/>
    </source>
</evidence>
<keyword evidence="2 4" id="KW-0853">WD repeat</keyword>
<feature type="region of interest" description="Disordered" evidence="5">
    <location>
        <begin position="321"/>
        <end position="360"/>
    </location>
</feature>
<reference evidence="7 8" key="1">
    <citation type="submission" date="2022-05" db="EMBL/GenBank/DDBJ databases">
        <title>Chromosome-level reference genomes for two strains of Caenorhabditis briggsae: an improved platform for comparative genomics.</title>
        <authorList>
            <person name="Stevens L."/>
            <person name="Andersen E.C."/>
        </authorList>
    </citation>
    <scope>NUCLEOTIDE SEQUENCE [LARGE SCALE GENOMIC DNA]</scope>
    <source>
        <strain evidence="7">QX1410_ONT</strain>
        <tissue evidence="7">Whole-organism</tissue>
    </source>
</reference>
<keyword evidence="3" id="KW-0677">Repeat</keyword>
<evidence type="ECO:0000259" key="6">
    <source>
        <dbReference type="Pfam" id="PF03399"/>
    </source>
</evidence>
<sequence length="748" mass="84886">MLIDKLEATASSRDGPRSKFIADPNKMVKEYSRSAADTHKCNKPELLRPFPVLMQTVDYLLNLFNGHKDRQQRVTSSNFSSTFLFVSDRLRAVRQDMIMQNLNSTQTITLMEKMLPFYLETDGVCKMATCFGYNSKLHDFQLEECFGRWYEELNASSDVTPHPLISSAFFFRQLHRKPTLLQDLYTFRGKLSEEVFSLTKRVISSYNSNNYYRFFKLFKDLDPLLQYSLSDSVSYIRQSAMRIIYTAFKTPVSKLPSHLISDWLGFPTDTIFFVDFLQLYNFAPEMEGVLMVSDLSWIQRGVAKEIPDKIKLNDEELKKLIEGALPESTDNDTDGDEEEDEDKKEGIRGRDVEMKDEESDFEKKYMQGYNEKEEGEEEGEDGMKGIAMYSTNKDDPYVTEQVDSDEEEEKEEIMVRKDDNMVAVAKIDKGDYTLECYVYNEADSDWYCHHDYILDAPPLCIEPVQHDPGNEETGKGNLIAVGTMNSEIHIWDLDIMNTATPFLTLGKKEKKSKGGRKKRDGSAQGHTDAVISLAWNKVTPHVLASGGADKTVVLWDLDEAKPAQIIPDRGGEVQTIRWHPNESTFLLLGTMKGHVQVVDCRETNGTASATWKFDGQIEKVIWNHFNPYTVFVSSDDGRLRHLDLRKPGECLWEGVAHDGPIGGLTLSAITRGLLVTVGEDEMMNVWKVEDTNGGIEKVHSEKLTIGELHCAQFNPDVAAVLSVGGTTADLIRVIDLTKYEPVVKAFSE</sequence>
<evidence type="ECO:0000256" key="3">
    <source>
        <dbReference type="ARBA" id="ARBA00022737"/>
    </source>
</evidence>
<dbReference type="InterPro" id="IPR015943">
    <property type="entry name" value="WD40/YVTN_repeat-like_dom_sf"/>
</dbReference>
<dbReference type="InterPro" id="IPR044285">
    <property type="entry name" value="PWP1"/>
</dbReference>
<dbReference type="Gene3D" id="1.25.40.990">
    <property type="match status" value="1"/>
</dbReference>
<dbReference type="InterPro" id="IPR036322">
    <property type="entry name" value="WD40_repeat_dom_sf"/>
</dbReference>
<name>A0AAE9ACA2_CAEBR</name>
<evidence type="ECO:0000256" key="4">
    <source>
        <dbReference type="PROSITE-ProRule" id="PRU00221"/>
    </source>
</evidence>
<feature type="domain" description="SAC3/GANP/THP3 conserved" evidence="6">
    <location>
        <begin position="20"/>
        <end position="270"/>
    </location>
</feature>
<keyword evidence="1" id="KW-0597">Phosphoprotein</keyword>
<dbReference type="InterPro" id="IPR001680">
    <property type="entry name" value="WD40_rpt"/>
</dbReference>
<dbReference type="PANTHER" id="PTHR14091:SF0">
    <property type="entry name" value="PERIODIC TRYPTOPHAN PROTEIN 1 HOMOLOG"/>
    <property type="match status" value="1"/>
</dbReference>
<dbReference type="PROSITE" id="PS50294">
    <property type="entry name" value="WD_REPEATS_REGION"/>
    <property type="match status" value="1"/>
</dbReference>
<feature type="compositionally biased region" description="Basic residues" evidence="5">
    <location>
        <begin position="508"/>
        <end position="519"/>
    </location>
</feature>
<evidence type="ECO:0000313" key="7">
    <source>
        <dbReference type="EMBL" id="ULT96220.1"/>
    </source>
</evidence>
<dbReference type="Pfam" id="PF00400">
    <property type="entry name" value="WD40"/>
    <property type="match status" value="1"/>
</dbReference>
<feature type="repeat" description="WD" evidence="4">
    <location>
        <begin position="523"/>
        <end position="565"/>
    </location>
</feature>
<gene>
    <name evidence="7" type="ORF">L3Y34_004679</name>
</gene>
<dbReference type="AlphaFoldDB" id="A0AAE9ACA2"/>
<dbReference type="EMBL" id="CP090894">
    <property type="protein sequence ID" value="ULT96220.1"/>
    <property type="molecule type" value="Genomic_DNA"/>
</dbReference>
<accession>A0AAE9ACA2</accession>
<dbReference type="PROSITE" id="PS00678">
    <property type="entry name" value="WD_REPEATS_1"/>
    <property type="match status" value="1"/>
</dbReference>
<dbReference type="Proteomes" id="UP000827892">
    <property type="component" value="Chromosome IV"/>
</dbReference>